<dbReference type="InterPro" id="IPR058502">
    <property type="entry name" value="PLL-like_beta-prop"/>
</dbReference>
<dbReference type="Proteomes" id="UP000515163">
    <property type="component" value="Unplaced"/>
</dbReference>
<accession>A0A6P8HX09</accession>
<dbReference type="RefSeq" id="XP_031560929.1">
    <property type="nucleotide sequence ID" value="XM_031705069.1"/>
</dbReference>
<name>A0A6P8HX09_ACTTE</name>
<dbReference type="CDD" id="cd22954">
    <property type="entry name" value="PLL_lectin"/>
    <property type="match status" value="1"/>
</dbReference>
<keyword evidence="3" id="KW-1185">Reference proteome</keyword>
<evidence type="ECO:0000313" key="4">
    <source>
        <dbReference type="RefSeq" id="XP_031560929.1"/>
    </source>
</evidence>
<dbReference type="Gene3D" id="2.120.10.70">
    <property type="entry name" value="Fucose-specific lectin"/>
    <property type="match status" value="1"/>
</dbReference>
<dbReference type="CDD" id="cd22935">
    <property type="entry name" value="SctA-like"/>
    <property type="match status" value="1"/>
</dbReference>
<keyword evidence="1" id="KW-0732">Signal</keyword>
<dbReference type="OrthoDB" id="10000543at2759"/>
<organism evidence="3 4">
    <name type="scientific">Actinia tenebrosa</name>
    <name type="common">Australian red waratah sea anemone</name>
    <dbReference type="NCBI Taxonomy" id="6105"/>
    <lineage>
        <taxon>Eukaryota</taxon>
        <taxon>Metazoa</taxon>
        <taxon>Cnidaria</taxon>
        <taxon>Anthozoa</taxon>
        <taxon>Hexacorallia</taxon>
        <taxon>Actiniaria</taxon>
        <taxon>Actiniidae</taxon>
        <taxon>Actinia</taxon>
    </lineage>
</organism>
<proteinExistence type="predicted"/>
<protein>
    <submittedName>
        <fullName evidence="4">Uncharacterized protein LOC116296948</fullName>
    </submittedName>
</protein>
<evidence type="ECO:0000259" key="2">
    <source>
        <dbReference type="Pfam" id="PF26607"/>
    </source>
</evidence>
<reference evidence="4" key="1">
    <citation type="submission" date="2025-08" db="UniProtKB">
        <authorList>
            <consortium name="RefSeq"/>
        </authorList>
    </citation>
    <scope>IDENTIFICATION</scope>
    <source>
        <tissue evidence="4">Tentacle</tissue>
    </source>
</reference>
<feature type="chain" id="PRO_5027804089" evidence="1">
    <location>
        <begin position="17"/>
        <end position="637"/>
    </location>
</feature>
<evidence type="ECO:0000313" key="3">
    <source>
        <dbReference type="Proteomes" id="UP000515163"/>
    </source>
</evidence>
<dbReference type="SUPFAM" id="SSF89372">
    <property type="entry name" value="Fucose-specific lectin"/>
    <property type="match status" value="2"/>
</dbReference>
<evidence type="ECO:0000256" key="1">
    <source>
        <dbReference type="SAM" id="SignalP"/>
    </source>
</evidence>
<feature type="domain" description="PLL-like beta propeller" evidence="2">
    <location>
        <begin position="62"/>
        <end position="291"/>
    </location>
</feature>
<sequence length="637" mass="70766">MLWHIIICAFIVATGGSPLQSVAHSNVVVEDRLAVIKSTRQASNSFTFGFHTTNGKLRYKYTENDGWSDWIDLGSPSGTEVISNPSAVHDAKNLTKVFCLCADGQVYSIEQDAQKTTAFGKWMVISIKLPMDKGAVLNGKDNVKALIFQGKVSVFARTLAKSSRLYWTQENNGNWTSWSLIGGTSVALKTDMTVVYNGFSKYLEAFAVMENKYMYRTWQTSPSKWVSWDKTGYRAPTSVHAPVAHQMPLNFFNGAINVFVFGEDGYIHHIWQTTCDKVPNPWGWCTWSLWYKIGSAIPKSAESANPLSIGANIHNGIEVFTVSSDGGLWHLWELEQGSDWSSWEYVGRPKSGPIASHPAIINDDKGWWAAYALGFKDDIEIVEQNRSLQLSPAEAPAGKPVIVSWMVPVDEATAMDWIGVYPSGSDNNMYVDFYYVGGGQNPGKNARSKGSLTFTSYLPKGKYDYRYLVNKKFFDAITTPFTVVSGPTDKEWVQVYRGIAAGLGKYNVSFETCAKDGEQTVETFKQAFEAFDNKQVYRGMQLIGQALIDVYKAFEACEETAIAKKLEKLANDFIKCTAGNCVNFAIDSIEEIIILFENVYEIYGDVKGASNSFKIEAYEQGGWCVGRVVAVCLAIPT</sequence>
<dbReference type="GeneID" id="116296948"/>
<dbReference type="Pfam" id="PF26607">
    <property type="entry name" value="DUF8189"/>
    <property type="match status" value="1"/>
</dbReference>
<gene>
    <name evidence="4" type="primary">LOC116296948</name>
</gene>
<dbReference type="PANTHER" id="PTHR35362">
    <property type="entry name" value="ANK_REP_REGION DOMAIN-CONTAINING PROTEIN"/>
    <property type="match status" value="1"/>
</dbReference>
<dbReference type="PANTHER" id="PTHR35362:SF1">
    <property type="entry name" value="SKICH DOMAIN-CONTAINING PROTEIN"/>
    <property type="match status" value="1"/>
</dbReference>
<dbReference type="InParanoid" id="A0A6P8HX09"/>
<dbReference type="KEGG" id="aten:116296948"/>
<dbReference type="AlphaFoldDB" id="A0A6P8HX09"/>
<feature type="signal peptide" evidence="1">
    <location>
        <begin position="1"/>
        <end position="16"/>
    </location>
</feature>